<evidence type="ECO:0000313" key="2">
    <source>
        <dbReference type="Proteomes" id="UP000274271"/>
    </source>
</evidence>
<dbReference type="RefSeq" id="WP_124904499.1">
    <property type="nucleotide sequence ID" value="NZ_RQJP01000001.1"/>
</dbReference>
<organism evidence="1 2">
    <name type="scientific">Larkinella knui</name>
    <dbReference type="NCBI Taxonomy" id="2025310"/>
    <lineage>
        <taxon>Bacteria</taxon>
        <taxon>Pseudomonadati</taxon>
        <taxon>Bacteroidota</taxon>
        <taxon>Cytophagia</taxon>
        <taxon>Cytophagales</taxon>
        <taxon>Spirosomataceae</taxon>
        <taxon>Larkinella</taxon>
    </lineage>
</organism>
<dbReference type="OrthoDB" id="954269at2"/>
<accession>A0A3P1CWG8</accession>
<dbReference type="EMBL" id="RQJP01000001">
    <property type="protein sequence ID" value="RRB17665.1"/>
    <property type="molecule type" value="Genomic_DNA"/>
</dbReference>
<keyword evidence="2" id="KW-1185">Reference proteome</keyword>
<gene>
    <name evidence="1" type="ORF">EHT87_05115</name>
</gene>
<sequence>MRQIVILFILVLSIASCKKGDSEAENVDPREQYIGIYDIDYTSKTLIGTIDFNEDSGKGLITFSKGDAANELKMTTEFPGLSSVTDVVKLDGTKFSINRTRDQMRLGNKQYDAEFLGSGLFEGKVVTVTSVTTVNQSGTVAKWTRSYKGSKR</sequence>
<comment type="caution">
    <text evidence="1">The sequence shown here is derived from an EMBL/GenBank/DDBJ whole genome shotgun (WGS) entry which is preliminary data.</text>
</comment>
<reference evidence="1 2" key="1">
    <citation type="submission" date="2018-11" db="EMBL/GenBank/DDBJ databases">
        <authorList>
            <person name="Zhou Z."/>
            <person name="Wang G."/>
        </authorList>
    </citation>
    <scope>NUCLEOTIDE SEQUENCE [LARGE SCALE GENOMIC DNA]</scope>
    <source>
        <strain evidence="1 2">KCTC42998</strain>
    </source>
</reference>
<dbReference type="PROSITE" id="PS51257">
    <property type="entry name" value="PROKAR_LIPOPROTEIN"/>
    <property type="match status" value="1"/>
</dbReference>
<dbReference type="AlphaFoldDB" id="A0A3P1CWG8"/>
<name>A0A3P1CWG8_9BACT</name>
<evidence type="ECO:0000313" key="1">
    <source>
        <dbReference type="EMBL" id="RRB17665.1"/>
    </source>
</evidence>
<protein>
    <recommendedName>
        <fullName evidence="3">Lipocalin-like domain-containing protein</fullName>
    </recommendedName>
</protein>
<evidence type="ECO:0008006" key="3">
    <source>
        <dbReference type="Google" id="ProtNLM"/>
    </source>
</evidence>
<dbReference type="Proteomes" id="UP000274271">
    <property type="component" value="Unassembled WGS sequence"/>
</dbReference>
<proteinExistence type="predicted"/>